<protein>
    <recommendedName>
        <fullName evidence="10">Regulator of SigK</fullName>
    </recommendedName>
    <alternativeName>
        <fullName evidence="9">Sigma-K anti-sigma factor RskA</fullName>
    </alternativeName>
</protein>
<feature type="transmembrane region" description="Helical" evidence="11">
    <location>
        <begin position="94"/>
        <end position="117"/>
    </location>
</feature>
<evidence type="ECO:0000256" key="1">
    <source>
        <dbReference type="ARBA" id="ARBA00004167"/>
    </source>
</evidence>
<evidence type="ECO:0000256" key="4">
    <source>
        <dbReference type="ARBA" id="ARBA00022692"/>
    </source>
</evidence>
<comment type="subcellular location">
    <subcellularLocation>
        <location evidence="2">Cell membrane</location>
    </subcellularLocation>
    <subcellularLocation>
        <location evidence="1">Membrane</location>
        <topology evidence="1">Single-pass membrane protein</topology>
    </subcellularLocation>
</comment>
<evidence type="ECO:0000259" key="12">
    <source>
        <dbReference type="Pfam" id="PF10099"/>
    </source>
</evidence>
<dbReference type="InterPro" id="IPR027383">
    <property type="entry name" value="Znf_put"/>
</dbReference>
<sequence>MTSGADPHLAAGAYVLHALPPDEEAAFERHMDGCRACRREVAELAEAVSDLSLAEAETAAVPARLHQRVLREIDRIEQERSPAAHLPPGRRHKLLSWALAASLVVAAALGGVAAWQYSRAQDARAQAAALQSGSDTLTRVLTAPDATLHTGDITGGGAAAVVISRADNQAAFLATGLPALSAGKVYELWYAAPSGDLRPAGLLPGTGGRPARVLDRPVDGAVAVGLTVEPAGGSEQPTTEPLGIIQVGT</sequence>
<evidence type="ECO:0000256" key="7">
    <source>
        <dbReference type="ARBA" id="ARBA00023136"/>
    </source>
</evidence>
<keyword evidence="5 11" id="KW-1133">Transmembrane helix</keyword>
<keyword evidence="8" id="KW-0804">Transcription</keyword>
<proteinExistence type="predicted"/>
<evidence type="ECO:0000256" key="10">
    <source>
        <dbReference type="ARBA" id="ARBA00030803"/>
    </source>
</evidence>
<evidence type="ECO:0000313" key="14">
    <source>
        <dbReference type="EMBL" id="MBN0042576.1"/>
    </source>
</evidence>
<evidence type="ECO:0000256" key="2">
    <source>
        <dbReference type="ARBA" id="ARBA00004236"/>
    </source>
</evidence>
<dbReference type="Proteomes" id="UP000788262">
    <property type="component" value="Unassembled WGS sequence"/>
</dbReference>
<keyword evidence="6" id="KW-0805">Transcription regulation</keyword>
<evidence type="ECO:0000256" key="3">
    <source>
        <dbReference type="ARBA" id="ARBA00022475"/>
    </source>
</evidence>
<dbReference type="InterPro" id="IPR051474">
    <property type="entry name" value="Anti-sigma-K/W_factor"/>
</dbReference>
<dbReference type="PANTHER" id="PTHR37461">
    <property type="entry name" value="ANTI-SIGMA-K FACTOR RSKA"/>
    <property type="match status" value="1"/>
</dbReference>
<keyword evidence="15" id="KW-1185">Reference proteome</keyword>
<evidence type="ECO:0000256" key="6">
    <source>
        <dbReference type="ARBA" id="ARBA00023015"/>
    </source>
</evidence>
<keyword evidence="4 11" id="KW-0812">Transmembrane</keyword>
<evidence type="ECO:0000256" key="5">
    <source>
        <dbReference type="ARBA" id="ARBA00022989"/>
    </source>
</evidence>
<dbReference type="Gene3D" id="1.10.10.1320">
    <property type="entry name" value="Anti-sigma factor, zinc-finger domain"/>
    <property type="match status" value="1"/>
</dbReference>
<dbReference type="EMBL" id="JAFFZS010000001">
    <property type="protein sequence ID" value="MBN0042576.1"/>
    <property type="molecule type" value="Genomic_DNA"/>
</dbReference>
<reference evidence="14 15" key="1">
    <citation type="submission" date="2021-02" db="EMBL/GenBank/DDBJ databases">
        <title>Whole genome sequencing of Streptomyces actuosus VRA1.</title>
        <authorList>
            <person name="Sen G."/>
            <person name="Sen A."/>
        </authorList>
    </citation>
    <scope>NUCLEOTIDE SEQUENCE [LARGE SCALE GENOMIC DNA]</scope>
    <source>
        <strain evidence="14 15">VRA1</strain>
    </source>
</reference>
<evidence type="ECO:0000259" key="13">
    <source>
        <dbReference type="Pfam" id="PF13490"/>
    </source>
</evidence>
<evidence type="ECO:0000256" key="8">
    <source>
        <dbReference type="ARBA" id="ARBA00023163"/>
    </source>
</evidence>
<name>A0ABS2VHM8_STRAS</name>
<comment type="caution">
    <text evidence="14">The sequence shown here is derived from an EMBL/GenBank/DDBJ whole genome shotgun (WGS) entry which is preliminary data.</text>
</comment>
<keyword evidence="7 11" id="KW-0472">Membrane</keyword>
<dbReference type="InterPro" id="IPR041916">
    <property type="entry name" value="Anti_sigma_zinc_sf"/>
</dbReference>
<gene>
    <name evidence="14" type="ORF">JS756_00310</name>
</gene>
<feature type="domain" description="Anti-sigma K factor RskA C-terminal" evidence="12">
    <location>
        <begin position="98"/>
        <end position="241"/>
    </location>
</feature>
<evidence type="ECO:0000313" key="15">
    <source>
        <dbReference type="Proteomes" id="UP000788262"/>
    </source>
</evidence>
<evidence type="ECO:0000256" key="11">
    <source>
        <dbReference type="SAM" id="Phobius"/>
    </source>
</evidence>
<evidence type="ECO:0000256" key="9">
    <source>
        <dbReference type="ARBA" id="ARBA00029829"/>
    </source>
</evidence>
<accession>A0ABS2VHM8</accession>
<dbReference type="RefSeq" id="WP_205380818.1">
    <property type="nucleotide sequence ID" value="NZ_JAFFZS010000001.1"/>
</dbReference>
<feature type="domain" description="Putative zinc-finger" evidence="13">
    <location>
        <begin position="12"/>
        <end position="38"/>
    </location>
</feature>
<dbReference type="PANTHER" id="PTHR37461:SF1">
    <property type="entry name" value="ANTI-SIGMA-K FACTOR RSKA"/>
    <property type="match status" value="1"/>
</dbReference>
<dbReference type="Pfam" id="PF10099">
    <property type="entry name" value="RskA_C"/>
    <property type="match status" value="1"/>
</dbReference>
<dbReference type="InterPro" id="IPR018764">
    <property type="entry name" value="RskA_C"/>
</dbReference>
<dbReference type="Pfam" id="PF13490">
    <property type="entry name" value="zf-HC2"/>
    <property type="match status" value="1"/>
</dbReference>
<keyword evidence="3" id="KW-1003">Cell membrane</keyword>
<organism evidence="14 15">
    <name type="scientific">Streptomyces actuosus</name>
    <dbReference type="NCBI Taxonomy" id="1885"/>
    <lineage>
        <taxon>Bacteria</taxon>
        <taxon>Bacillati</taxon>
        <taxon>Actinomycetota</taxon>
        <taxon>Actinomycetes</taxon>
        <taxon>Kitasatosporales</taxon>
        <taxon>Streptomycetaceae</taxon>
        <taxon>Streptomyces</taxon>
    </lineage>
</organism>